<accession>A0ABV8UD68</accession>
<proteinExistence type="predicted"/>
<feature type="region of interest" description="Disordered" evidence="1">
    <location>
        <begin position="104"/>
        <end position="125"/>
    </location>
</feature>
<evidence type="ECO:0000313" key="4">
    <source>
        <dbReference type="Proteomes" id="UP001595776"/>
    </source>
</evidence>
<evidence type="ECO:0000313" key="3">
    <source>
        <dbReference type="EMBL" id="MFC4349208.1"/>
    </source>
</evidence>
<dbReference type="RefSeq" id="WP_068144209.1">
    <property type="nucleotide sequence ID" value="NZ_JBHSCR010000015.1"/>
</dbReference>
<sequence>MAQSLGSLIRRIFWFALALLLILFSVSNRQHVVLALEPFGALSVSVPLYLVLFLGIFVGLLIAGGVTGWLRLKGFARRRKAERRAGYLEDQVSALSEDVHKAHARSAHETVRSATEALPNGGKQG</sequence>
<keyword evidence="2" id="KW-1133">Transmembrane helix</keyword>
<gene>
    <name evidence="3" type="ORF">ACFO5Q_15255</name>
</gene>
<dbReference type="Proteomes" id="UP001595776">
    <property type="component" value="Unassembled WGS sequence"/>
</dbReference>
<evidence type="ECO:0000256" key="2">
    <source>
        <dbReference type="SAM" id="Phobius"/>
    </source>
</evidence>
<dbReference type="EMBL" id="JBHSCR010000015">
    <property type="protein sequence ID" value="MFC4349208.1"/>
    <property type="molecule type" value="Genomic_DNA"/>
</dbReference>
<keyword evidence="2" id="KW-0812">Transmembrane</keyword>
<organism evidence="3 4">
    <name type="scientific">Kordiimonas lipolytica</name>
    <dbReference type="NCBI Taxonomy" id="1662421"/>
    <lineage>
        <taxon>Bacteria</taxon>
        <taxon>Pseudomonadati</taxon>
        <taxon>Pseudomonadota</taxon>
        <taxon>Alphaproteobacteria</taxon>
        <taxon>Kordiimonadales</taxon>
        <taxon>Kordiimonadaceae</taxon>
        <taxon>Kordiimonas</taxon>
    </lineage>
</organism>
<keyword evidence="2" id="KW-0472">Membrane</keyword>
<name>A0ABV8UD68_9PROT</name>
<comment type="caution">
    <text evidence="3">The sequence shown here is derived from an EMBL/GenBank/DDBJ whole genome shotgun (WGS) entry which is preliminary data.</text>
</comment>
<keyword evidence="4" id="KW-1185">Reference proteome</keyword>
<reference evidence="4" key="1">
    <citation type="journal article" date="2019" name="Int. J. Syst. Evol. Microbiol.">
        <title>The Global Catalogue of Microorganisms (GCM) 10K type strain sequencing project: providing services to taxonomists for standard genome sequencing and annotation.</title>
        <authorList>
            <consortium name="The Broad Institute Genomics Platform"/>
            <consortium name="The Broad Institute Genome Sequencing Center for Infectious Disease"/>
            <person name="Wu L."/>
            <person name="Ma J."/>
        </authorList>
    </citation>
    <scope>NUCLEOTIDE SEQUENCE [LARGE SCALE GENOMIC DNA]</scope>
    <source>
        <strain evidence="4">CGMCC 1.15304</strain>
    </source>
</reference>
<feature type="transmembrane region" description="Helical" evidence="2">
    <location>
        <begin position="48"/>
        <end position="70"/>
    </location>
</feature>
<protein>
    <submittedName>
        <fullName evidence="3">Lipopolysaccharide assembly protein LapA domain-containing protein</fullName>
    </submittedName>
</protein>
<evidence type="ECO:0000256" key="1">
    <source>
        <dbReference type="SAM" id="MobiDB-lite"/>
    </source>
</evidence>